<accession>A0A841HYR0</accession>
<dbReference type="InterPro" id="IPR036388">
    <property type="entry name" value="WH-like_DNA-bd_sf"/>
</dbReference>
<name>A0A841HYR0_9DEIO</name>
<dbReference type="InterPro" id="IPR011991">
    <property type="entry name" value="ArsR-like_HTH"/>
</dbReference>
<evidence type="ECO:0000313" key="6">
    <source>
        <dbReference type="Proteomes" id="UP000569951"/>
    </source>
</evidence>
<evidence type="ECO:0000313" key="5">
    <source>
        <dbReference type="EMBL" id="MBB6097360.1"/>
    </source>
</evidence>
<dbReference type="InterPro" id="IPR001845">
    <property type="entry name" value="HTH_ArsR_DNA-bd_dom"/>
</dbReference>
<dbReference type="Gene3D" id="1.10.10.10">
    <property type="entry name" value="Winged helix-like DNA-binding domain superfamily/Winged helix DNA-binding domain"/>
    <property type="match status" value="1"/>
</dbReference>
<dbReference type="SUPFAM" id="SSF46785">
    <property type="entry name" value="Winged helix' DNA-binding domain"/>
    <property type="match status" value="1"/>
</dbReference>
<dbReference type="PANTHER" id="PTHR33154">
    <property type="entry name" value="TRANSCRIPTIONAL REGULATOR, ARSR FAMILY"/>
    <property type="match status" value="1"/>
</dbReference>
<dbReference type="CDD" id="cd00090">
    <property type="entry name" value="HTH_ARSR"/>
    <property type="match status" value="1"/>
</dbReference>
<evidence type="ECO:0000256" key="2">
    <source>
        <dbReference type="ARBA" id="ARBA00023125"/>
    </source>
</evidence>
<keyword evidence="2" id="KW-0238">DNA-binding</keyword>
<comment type="caution">
    <text evidence="5">The sequence shown here is derived from an EMBL/GenBank/DDBJ whole genome shotgun (WGS) entry which is preliminary data.</text>
</comment>
<organism evidence="5 6">
    <name type="scientific">Deinobacterium chartae</name>
    <dbReference type="NCBI Taxonomy" id="521158"/>
    <lineage>
        <taxon>Bacteria</taxon>
        <taxon>Thermotogati</taxon>
        <taxon>Deinococcota</taxon>
        <taxon>Deinococci</taxon>
        <taxon>Deinococcales</taxon>
        <taxon>Deinococcaceae</taxon>
        <taxon>Deinobacterium</taxon>
    </lineage>
</organism>
<dbReference type="PANTHER" id="PTHR33154:SF18">
    <property type="entry name" value="ARSENICAL RESISTANCE OPERON REPRESSOR"/>
    <property type="match status" value="1"/>
</dbReference>
<dbReference type="GO" id="GO:0003700">
    <property type="term" value="F:DNA-binding transcription factor activity"/>
    <property type="evidence" value="ECO:0007669"/>
    <property type="project" value="InterPro"/>
</dbReference>
<dbReference type="EMBL" id="JACHHG010000002">
    <property type="protein sequence ID" value="MBB6097360.1"/>
    <property type="molecule type" value="Genomic_DNA"/>
</dbReference>
<dbReference type="GO" id="GO:0003677">
    <property type="term" value="F:DNA binding"/>
    <property type="evidence" value="ECO:0007669"/>
    <property type="project" value="UniProtKB-KW"/>
</dbReference>
<dbReference type="InterPro" id="IPR051081">
    <property type="entry name" value="HTH_MetalResp_TranReg"/>
</dbReference>
<feature type="domain" description="HTH arsR-type" evidence="4">
    <location>
        <begin position="1"/>
        <end position="108"/>
    </location>
</feature>
<dbReference type="Pfam" id="PF12840">
    <property type="entry name" value="HTH_20"/>
    <property type="match status" value="1"/>
</dbReference>
<keyword evidence="3" id="KW-0804">Transcription</keyword>
<proteinExistence type="predicted"/>
<dbReference type="RefSeq" id="WP_183984679.1">
    <property type="nucleotide sequence ID" value="NZ_JACHHG010000002.1"/>
</dbReference>
<gene>
    <name evidence="5" type="ORF">HNR42_000774</name>
</gene>
<dbReference type="SMART" id="SM00418">
    <property type="entry name" value="HTH_ARSR"/>
    <property type="match status" value="1"/>
</dbReference>
<evidence type="ECO:0000259" key="4">
    <source>
        <dbReference type="PROSITE" id="PS50987"/>
    </source>
</evidence>
<dbReference type="PROSITE" id="PS50987">
    <property type="entry name" value="HTH_ARSR_2"/>
    <property type="match status" value="1"/>
</dbReference>
<protein>
    <submittedName>
        <fullName evidence="5">ArsR family transcriptional regulator</fullName>
    </submittedName>
</protein>
<evidence type="ECO:0000256" key="1">
    <source>
        <dbReference type="ARBA" id="ARBA00023015"/>
    </source>
</evidence>
<dbReference type="NCBIfam" id="NF033788">
    <property type="entry name" value="HTH_metalloreg"/>
    <property type="match status" value="1"/>
</dbReference>
<sequence>MRLEETADVFKALGDEHRLKILHFLATRDPACCSTGAGICGCDLQDLTGLAQPTVSHHMKLLLSAGLVTGEKRGKWTYYTLSARGLEVARQGIAFLLSHAPQAAQEAV</sequence>
<evidence type="ECO:0000256" key="3">
    <source>
        <dbReference type="ARBA" id="ARBA00023163"/>
    </source>
</evidence>
<dbReference type="Proteomes" id="UP000569951">
    <property type="component" value="Unassembled WGS sequence"/>
</dbReference>
<dbReference type="AlphaFoldDB" id="A0A841HYR0"/>
<reference evidence="5 6" key="1">
    <citation type="submission" date="2020-08" db="EMBL/GenBank/DDBJ databases">
        <title>Genomic Encyclopedia of Type Strains, Phase IV (KMG-IV): sequencing the most valuable type-strain genomes for metagenomic binning, comparative biology and taxonomic classification.</title>
        <authorList>
            <person name="Goeker M."/>
        </authorList>
    </citation>
    <scope>NUCLEOTIDE SEQUENCE [LARGE SCALE GENOMIC DNA]</scope>
    <source>
        <strain evidence="5 6">DSM 21458</strain>
    </source>
</reference>
<keyword evidence="6" id="KW-1185">Reference proteome</keyword>
<keyword evidence="1" id="KW-0805">Transcription regulation</keyword>
<dbReference type="InterPro" id="IPR036390">
    <property type="entry name" value="WH_DNA-bd_sf"/>
</dbReference>